<feature type="transmembrane region" description="Helical" evidence="1">
    <location>
        <begin position="80"/>
        <end position="99"/>
    </location>
</feature>
<dbReference type="STRING" id="388280.SAMN04488057_10714"/>
<feature type="transmembrane region" description="Helical" evidence="1">
    <location>
        <begin position="39"/>
        <end position="60"/>
    </location>
</feature>
<proteinExistence type="predicted"/>
<evidence type="ECO:0008006" key="4">
    <source>
        <dbReference type="Google" id="ProtNLM"/>
    </source>
</evidence>
<keyword evidence="3" id="KW-1185">Reference proteome</keyword>
<keyword evidence="1" id="KW-0812">Transmembrane</keyword>
<dbReference type="EMBL" id="FRCY01000007">
    <property type="protein sequence ID" value="SHN11583.1"/>
    <property type="molecule type" value="Genomic_DNA"/>
</dbReference>
<keyword evidence="1" id="KW-1133">Transmembrane helix</keyword>
<name>A0A1M7P501_9BACT</name>
<evidence type="ECO:0000256" key="1">
    <source>
        <dbReference type="SAM" id="Phobius"/>
    </source>
</evidence>
<dbReference type="NCBIfam" id="NF038065">
    <property type="entry name" value="Pr6Pr"/>
    <property type="match status" value="1"/>
</dbReference>
<keyword evidence="1" id="KW-0472">Membrane</keyword>
<dbReference type="Proteomes" id="UP000184513">
    <property type="component" value="Unassembled WGS sequence"/>
</dbReference>
<dbReference type="AlphaFoldDB" id="A0A1M7P501"/>
<dbReference type="InterPro" id="IPR049713">
    <property type="entry name" value="Pr6Pr-like"/>
</dbReference>
<evidence type="ECO:0000313" key="3">
    <source>
        <dbReference type="Proteomes" id="UP000184513"/>
    </source>
</evidence>
<accession>A0A1M7P501</accession>
<gene>
    <name evidence="2" type="ORF">SAMN04488057_10714</name>
</gene>
<dbReference type="RefSeq" id="WP_073094938.1">
    <property type="nucleotide sequence ID" value="NZ_FRCY01000007.1"/>
</dbReference>
<feature type="transmembrane region" description="Helical" evidence="1">
    <location>
        <begin position="182"/>
        <end position="203"/>
    </location>
</feature>
<organism evidence="2 3">
    <name type="scientific">Cyclobacterium lianum</name>
    <dbReference type="NCBI Taxonomy" id="388280"/>
    <lineage>
        <taxon>Bacteria</taxon>
        <taxon>Pseudomonadati</taxon>
        <taxon>Bacteroidota</taxon>
        <taxon>Cytophagia</taxon>
        <taxon>Cytophagales</taxon>
        <taxon>Cyclobacteriaceae</taxon>
        <taxon>Cyclobacterium</taxon>
    </lineage>
</organism>
<evidence type="ECO:0000313" key="2">
    <source>
        <dbReference type="EMBL" id="SHN11583.1"/>
    </source>
</evidence>
<protein>
    <recommendedName>
        <fullName evidence="4">FAR-17a/AIG1-like protein</fullName>
    </recommendedName>
</protein>
<reference evidence="2 3" key="1">
    <citation type="submission" date="2016-11" db="EMBL/GenBank/DDBJ databases">
        <authorList>
            <person name="Jaros S."/>
            <person name="Januszkiewicz K."/>
            <person name="Wedrychowicz H."/>
        </authorList>
    </citation>
    <scope>NUCLEOTIDE SEQUENCE [LARGE SCALE GENOMIC DNA]</scope>
    <source>
        <strain evidence="2 3">CGMCC 1.6102</strain>
    </source>
</reference>
<feature type="transmembrane region" description="Helical" evidence="1">
    <location>
        <begin position="7"/>
        <end position="27"/>
    </location>
</feature>
<sequence length="209" mass="23858">MKKTWTIIAAAIVWFAVVAQLCLMLQNTSTDIVSSIVRFFSYFTILTNSLVAIYFSVLAWGKDNTRLARLFHRPGTLTAITVYILVVGLVYQIVLRGIWEPEGLQRLVDELLHSFNPLLVLVFWISLENKNKVEWRLLPYWLIYPALYLLIILLLGEITAFYPYPFVDVSTLGLARVLMNSFYVLMLMLCIAAVLLAVGKYVVKRSMAA</sequence>
<feature type="transmembrane region" description="Helical" evidence="1">
    <location>
        <begin position="111"/>
        <end position="127"/>
    </location>
</feature>
<feature type="transmembrane region" description="Helical" evidence="1">
    <location>
        <begin position="139"/>
        <end position="162"/>
    </location>
</feature>